<keyword evidence="1" id="KW-0812">Transmembrane</keyword>
<feature type="transmembrane region" description="Helical" evidence="1">
    <location>
        <begin position="500"/>
        <end position="521"/>
    </location>
</feature>
<keyword evidence="1" id="KW-1133">Transmembrane helix</keyword>
<evidence type="ECO:0000313" key="2">
    <source>
        <dbReference type="EMBL" id="CAE0298711.1"/>
    </source>
</evidence>
<keyword evidence="1" id="KW-0472">Membrane</keyword>
<feature type="transmembrane region" description="Helical" evidence="1">
    <location>
        <begin position="12"/>
        <end position="35"/>
    </location>
</feature>
<reference evidence="2" key="1">
    <citation type="submission" date="2021-01" db="EMBL/GenBank/DDBJ databases">
        <authorList>
            <person name="Corre E."/>
            <person name="Pelletier E."/>
            <person name="Niang G."/>
            <person name="Scheremetjew M."/>
            <person name="Finn R."/>
            <person name="Kale V."/>
            <person name="Holt S."/>
            <person name="Cochrane G."/>
            <person name="Meng A."/>
            <person name="Brown T."/>
            <person name="Cohen L."/>
        </authorList>
    </citation>
    <scope>NUCLEOTIDE SEQUENCE</scope>
    <source>
        <strain evidence="2">CCAP 955/1</strain>
    </source>
</reference>
<sequence length="565" mass="61398">MSMFAIEKSEISGSLTAVISLICDNLVNLITFSSILTTDYENTPGAPQGLVTTHLFAGALVGVILGNLLVFFFTKSKDRGLIGCIPIGIDAPTVFFMAYAVRAAFDAKLASGMSDEAALNQAWANGASIVLVMGAVKLSLTTVYFCWPSFMNDFLDKKMFGACLLSIGVSLLGMNNIIGIFSEPVSGITSLFAFLMKTLPQSVRRPGNDVENVAPWKYIPHITYSLIIGVPIYYVLAYLPVQSGAEIPAFTWGFPEGDYMGNLRCDDDADCETSMLGAIPFAFLAFCGGYCVVMEALKGDREGPTDVEAVNSVTEPLVPSNGATNGEEVEFVPTSADHSTICTILCVDALSTILNALCGGLVQTTPYIGYSTYRKLGVKTIYSVWFAGSLFVLLITGSMSYVSQALPQPVLKPIFVLVALDLAQLTLRTMMSDEVKEQRINEYLPAIFMSLFPSMAHLMSINGNSTEVVTVLSNGFVITALLWGQATLCITRCTPLDRYWAMGIFAVLAFFTNFGIIHSWNGEVYYNSWDQGSYLPACIAMGYLLTVPICWFLMETEGKVITRQQ</sequence>
<dbReference type="EMBL" id="HBIC01053633">
    <property type="protein sequence ID" value="CAE0298711.1"/>
    <property type="molecule type" value="Transcribed_RNA"/>
</dbReference>
<feature type="transmembrane region" description="Helical" evidence="1">
    <location>
        <begin position="122"/>
        <end position="147"/>
    </location>
</feature>
<feature type="transmembrane region" description="Helical" evidence="1">
    <location>
        <begin position="159"/>
        <end position="181"/>
    </location>
</feature>
<feature type="transmembrane region" description="Helical" evidence="1">
    <location>
        <begin position="533"/>
        <end position="554"/>
    </location>
</feature>
<gene>
    <name evidence="2" type="ORF">SELO1098_LOCUS27565</name>
</gene>
<feature type="transmembrane region" description="Helical" evidence="1">
    <location>
        <begin position="468"/>
        <end position="488"/>
    </location>
</feature>
<feature type="transmembrane region" description="Helical" evidence="1">
    <location>
        <begin position="55"/>
        <end position="73"/>
    </location>
</feature>
<protein>
    <submittedName>
        <fullName evidence="2">Uncharacterized protein</fullName>
    </submittedName>
</protein>
<accession>A0A7S3HLT8</accession>
<dbReference type="AlphaFoldDB" id="A0A7S3HLT8"/>
<organism evidence="2">
    <name type="scientific">Spumella elongata</name>
    <dbReference type="NCBI Taxonomy" id="89044"/>
    <lineage>
        <taxon>Eukaryota</taxon>
        <taxon>Sar</taxon>
        <taxon>Stramenopiles</taxon>
        <taxon>Ochrophyta</taxon>
        <taxon>Chrysophyceae</taxon>
        <taxon>Chromulinales</taxon>
        <taxon>Chromulinaceae</taxon>
        <taxon>Spumella</taxon>
    </lineage>
</organism>
<dbReference type="PANTHER" id="PTHR31610">
    <property type="entry name" value="SLR0360 PROTEIN"/>
    <property type="match status" value="1"/>
</dbReference>
<feature type="transmembrane region" description="Helical" evidence="1">
    <location>
        <begin position="80"/>
        <end position="102"/>
    </location>
</feature>
<evidence type="ECO:0000256" key="1">
    <source>
        <dbReference type="SAM" id="Phobius"/>
    </source>
</evidence>
<dbReference type="PANTHER" id="PTHR31610:SF0">
    <property type="entry name" value="SLC26A_SULP TRANSPORTER DOMAIN-CONTAINING PROTEIN"/>
    <property type="match status" value="1"/>
</dbReference>
<feature type="transmembrane region" description="Helical" evidence="1">
    <location>
        <begin position="381"/>
        <end position="402"/>
    </location>
</feature>
<proteinExistence type="predicted"/>
<feature type="transmembrane region" description="Helical" evidence="1">
    <location>
        <begin position="218"/>
        <end position="239"/>
    </location>
</feature>
<name>A0A7S3HLT8_9STRA</name>